<feature type="compositionally biased region" description="Basic and acidic residues" evidence="1">
    <location>
        <begin position="94"/>
        <end position="106"/>
    </location>
</feature>
<dbReference type="AlphaFoldDB" id="A0A261F336"/>
<reference evidence="2 3" key="1">
    <citation type="journal article" date="2017" name="BMC Genomics">
        <title>Comparative genomic and phylogenomic analyses of the Bifidobacteriaceae family.</title>
        <authorList>
            <person name="Lugli G.A."/>
            <person name="Milani C."/>
            <person name="Turroni F."/>
            <person name="Duranti S."/>
            <person name="Mancabelli L."/>
            <person name="Mangifesta M."/>
            <person name="Ferrario C."/>
            <person name="Modesto M."/>
            <person name="Mattarelli P."/>
            <person name="Jiri K."/>
            <person name="van Sinderen D."/>
            <person name="Ventura M."/>
        </authorList>
    </citation>
    <scope>NUCLEOTIDE SEQUENCE [LARGE SCALE GENOMIC DNA]</scope>
    <source>
        <strain evidence="2 3">DSM 24744</strain>
    </source>
</reference>
<comment type="caution">
    <text evidence="2">The sequence shown here is derived from an EMBL/GenBank/DDBJ whole genome shotgun (WGS) entry which is preliminary data.</text>
</comment>
<protein>
    <submittedName>
        <fullName evidence="2">Glycosyltransferase</fullName>
    </submittedName>
</protein>
<gene>
    <name evidence="2" type="ORF">PSSU_0296</name>
</gene>
<dbReference type="RefSeq" id="WP_094690627.1">
    <property type="nucleotide sequence ID" value="NZ_MWWQ01000004.1"/>
</dbReference>
<sequence>MSSLTNPFGHPTDDDVRILASRIALIVVSPSWGSDAVQSQGKPSTLPQEFADDEAQAYGDLVQSIRTLPIPPALVIVVDGMGSDCMRALVEADDSQRRTAPERPAAHDAPAADTSGDMQDRPRFVYVKGDAKQGPSQWLSLGMKEAYDRGAQWFWLLDTAVTVNADALHRFAAWTSSHALIQGGFDETHTGAYAAHGSYTQFRPALGISEYVRAPRFGRAGYLVISSASARGMLVSRAVVDAIGLPDPRFALHGADTMYTYAASAYTNPIAIPDAVVTWNSSAHSVQKEAVNICSSPAHANITTADCYVTMRNRGYVARYLMERGDFHPLAFAIGTAVTCGSQFSALIRARHDAAVPGIVELFKGWVAARRIMHDPDWRPAQSPSALAVHSS</sequence>
<keyword evidence="3" id="KW-1185">Reference proteome</keyword>
<name>A0A261F336_9BIFI</name>
<dbReference type="SUPFAM" id="SSF53448">
    <property type="entry name" value="Nucleotide-diphospho-sugar transferases"/>
    <property type="match status" value="1"/>
</dbReference>
<dbReference type="Proteomes" id="UP000216454">
    <property type="component" value="Unassembled WGS sequence"/>
</dbReference>
<organism evidence="2 3">
    <name type="scientific">Pseudoscardovia suis</name>
    <dbReference type="NCBI Taxonomy" id="987063"/>
    <lineage>
        <taxon>Bacteria</taxon>
        <taxon>Bacillati</taxon>
        <taxon>Actinomycetota</taxon>
        <taxon>Actinomycetes</taxon>
        <taxon>Bifidobacteriales</taxon>
        <taxon>Bifidobacteriaceae</taxon>
        <taxon>Pseudoscardovia</taxon>
    </lineage>
</organism>
<dbReference type="InterPro" id="IPR029044">
    <property type="entry name" value="Nucleotide-diphossugar_trans"/>
</dbReference>
<feature type="region of interest" description="Disordered" evidence="1">
    <location>
        <begin position="93"/>
        <end position="120"/>
    </location>
</feature>
<dbReference type="GO" id="GO:0016740">
    <property type="term" value="F:transferase activity"/>
    <property type="evidence" value="ECO:0007669"/>
    <property type="project" value="UniProtKB-KW"/>
</dbReference>
<keyword evidence="2" id="KW-0808">Transferase</keyword>
<evidence type="ECO:0000256" key="1">
    <source>
        <dbReference type="SAM" id="MobiDB-lite"/>
    </source>
</evidence>
<evidence type="ECO:0000313" key="2">
    <source>
        <dbReference type="EMBL" id="OZG53530.1"/>
    </source>
</evidence>
<dbReference type="OrthoDB" id="7665907at2"/>
<proteinExistence type="predicted"/>
<dbReference type="EMBL" id="MWWQ01000004">
    <property type="protein sequence ID" value="OZG53530.1"/>
    <property type="molecule type" value="Genomic_DNA"/>
</dbReference>
<evidence type="ECO:0000313" key="3">
    <source>
        <dbReference type="Proteomes" id="UP000216454"/>
    </source>
</evidence>
<accession>A0A261F336</accession>